<name>A0A9D1FW01_9BACT</name>
<evidence type="ECO:0000313" key="3">
    <source>
        <dbReference type="Proteomes" id="UP000824139"/>
    </source>
</evidence>
<comment type="caution">
    <text evidence="2">The sequence shown here is derived from an EMBL/GenBank/DDBJ whole genome shotgun (WGS) entry which is preliminary data.</text>
</comment>
<dbReference type="EMBL" id="DVJO01000059">
    <property type="protein sequence ID" value="HIS82511.1"/>
    <property type="molecule type" value="Genomic_DNA"/>
</dbReference>
<reference evidence="2" key="2">
    <citation type="journal article" date="2021" name="PeerJ">
        <title>Extensive microbial diversity within the chicken gut microbiome revealed by metagenomics and culture.</title>
        <authorList>
            <person name="Gilroy R."/>
            <person name="Ravi A."/>
            <person name="Getino M."/>
            <person name="Pursley I."/>
            <person name="Horton D.L."/>
            <person name="Alikhan N.F."/>
            <person name="Baker D."/>
            <person name="Gharbi K."/>
            <person name="Hall N."/>
            <person name="Watson M."/>
            <person name="Adriaenssens E.M."/>
            <person name="Foster-Nyarko E."/>
            <person name="Jarju S."/>
            <person name="Secka A."/>
            <person name="Antonio M."/>
            <person name="Oren A."/>
            <person name="Chaudhuri R.R."/>
            <person name="La Ragione R."/>
            <person name="Hildebrand F."/>
            <person name="Pallen M.J."/>
        </authorList>
    </citation>
    <scope>NUCLEOTIDE SEQUENCE</scope>
    <source>
        <strain evidence="2">CHK152-2994</strain>
    </source>
</reference>
<evidence type="ECO:0008006" key="4">
    <source>
        <dbReference type="Google" id="ProtNLM"/>
    </source>
</evidence>
<keyword evidence="1" id="KW-0175">Coiled coil</keyword>
<protein>
    <recommendedName>
        <fullName evidence="4">ATPase</fullName>
    </recommendedName>
</protein>
<accession>A0A9D1FW01</accession>
<evidence type="ECO:0000313" key="2">
    <source>
        <dbReference type="EMBL" id="HIS82511.1"/>
    </source>
</evidence>
<evidence type="ECO:0000256" key="1">
    <source>
        <dbReference type="SAM" id="Coils"/>
    </source>
</evidence>
<sequence>MQQQNGVYDLLRLLEMSIDDSFPIIPGRFVLAKPKEIEALIDKIYRSLPVEVQEARAFLRRRDEMQAEAQQKAEKIVADAQAEADRKLSEADFIKALEREGNRIRAQVQEECEDLKRRALEEADDIRAKASADAAKTREGAEIYAEQVLTNLERDLTQLQQVVKNGQVYMEKLRTESYSNYDIPSSYEMRNSSSDYIVK</sequence>
<dbReference type="AlphaFoldDB" id="A0A9D1FW01"/>
<dbReference type="Proteomes" id="UP000824139">
    <property type="component" value="Unassembled WGS sequence"/>
</dbReference>
<gene>
    <name evidence="2" type="ORF">IAD41_02755</name>
</gene>
<organism evidence="2 3">
    <name type="scientific">Candidatus Scatenecus faecavium</name>
    <dbReference type="NCBI Taxonomy" id="2840915"/>
    <lineage>
        <taxon>Bacteria</taxon>
        <taxon>Candidatus Scatenecus</taxon>
    </lineage>
</organism>
<proteinExistence type="predicted"/>
<reference evidence="2" key="1">
    <citation type="submission" date="2020-10" db="EMBL/GenBank/DDBJ databases">
        <authorList>
            <person name="Gilroy R."/>
        </authorList>
    </citation>
    <scope>NUCLEOTIDE SEQUENCE</scope>
    <source>
        <strain evidence="2">CHK152-2994</strain>
    </source>
</reference>
<feature type="coiled-coil region" evidence="1">
    <location>
        <begin position="55"/>
        <end position="129"/>
    </location>
</feature>